<dbReference type="AlphaFoldDB" id="A0A7K1SBL0"/>
<feature type="domain" description="RiboL-PSP-HEPN" evidence="1">
    <location>
        <begin position="123"/>
        <end position="217"/>
    </location>
</feature>
<dbReference type="Pfam" id="PF18735">
    <property type="entry name" value="HEPN_RiboL-PSP"/>
    <property type="match status" value="1"/>
</dbReference>
<sequence>MTSSIELLKRINFLIKKGNDVLKTTYIDYGTYVDGGLAGGYRSAVLSFISSLFGESHPYFSQLSEMKGNQKYVTDTAIAILKSIKEEVKNGWLFSYRQLITAEVFSDFLEMGKYLLDEKYKDAAAVMIGSVLEEHIRQLCGTYSIDITITNSRGDIMPKKADLMNSDLVKASVYNALQQKQVTAWLGLRNSAAHGKYSDYTIEEIKLMYQGVLNFVTQVS</sequence>
<gene>
    <name evidence="2" type="ORF">GO755_14235</name>
</gene>
<evidence type="ECO:0000313" key="2">
    <source>
        <dbReference type="EMBL" id="MVM31197.1"/>
    </source>
</evidence>
<organism evidence="2 3">
    <name type="scientific">Spirosoma arboris</name>
    <dbReference type="NCBI Taxonomy" id="2682092"/>
    <lineage>
        <taxon>Bacteria</taxon>
        <taxon>Pseudomonadati</taxon>
        <taxon>Bacteroidota</taxon>
        <taxon>Cytophagia</taxon>
        <taxon>Cytophagales</taxon>
        <taxon>Cytophagaceae</taxon>
        <taxon>Spirosoma</taxon>
    </lineage>
</organism>
<comment type="caution">
    <text evidence="2">The sequence shown here is derived from an EMBL/GenBank/DDBJ whole genome shotgun (WGS) entry which is preliminary data.</text>
</comment>
<dbReference type="EMBL" id="WPIN01000005">
    <property type="protein sequence ID" value="MVM31197.1"/>
    <property type="molecule type" value="Genomic_DNA"/>
</dbReference>
<dbReference type="RefSeq" id="WP_157585847.1">
    <property type="nucleotide sequence ID" value="NZ_WPIN01000005.1"/>
</dbReference>
<evidence type="ECO:0000259" key="1">
    <source>
        <dbReference type="Pfam" id="PF18735"/>
    </source>
</evidence>
<dbReference type="InterPro" id="IPR041519">
    <property type="entry name" value="HEPN_RiboL-PSP"/>
</dbReference>
<evidence type="ECO:0000313" key="3">
    <source>
        <dbReference type="Proteomes" id="UP000436006"/>
    </source>
</evidence>
<dbReference type="Proteomes" id="UP000436006">
    <property type="component" value="Unassembled WGS sequence"/>
</dbReference>
<keyword evidence="3" id="KW-1185">Reference proteome</keyword>
<name>A0A7K1SBL0_9BACT</name>
<accession>A0A7K1SBL0</accession>
<proteinExistence type="predicted"/>
<protein>
    <recommendedName>
        <fullName evidence="1">RiboL-PSP-HEPN domain-containing protein</fullName>
    </recommendedName>
</protein>
<reference evidence="2 3" key="1">
    <citation type="submission" date="2019-12" db="EMBL/GenBank/DDBJ databases">
        <title>Spirosoma sp. HMF4905 genome sequencing and assembly.</title>
        <authorList>
            <person name="Kang H."/>
            <person name="Cha I."/>
            <person name="Kim H."/>
            <person name="Joh K."/>
        </authorList>
    </citation>
    <scope>NUCLEOTIDE SEQUENCE [LARGE SCALE GENOMIC DNA]</scope>
    <source>
        <strain evidence="2 3">HMF4905</strain>
    </source>
</reference>